<dbReference type="InterPro" id="IPR029058">
    <property type="entry name" value="AB_hydrolase_fold"/>
</dbReference>
<dbReference type="AlphaFoldDB" id="B8I8K9"/>
<dbReference type="PANTHER" id="PTHR43798">
    <property type="entry name" value="MONOACYLGLYCEROL LIPASE"/>
    <property type="match status" value="1"/>
</dbReference>
<name>B8I8K9_RUMCH</name>
<gene>
    <name evidence="2" type="ordered locus">Ccel_0870</name>
</gene>
<dbReference type="InterPro" id="IPR050266">
    <property type="entry name" value="AB_hydrolase_sf"/>
</dbReference>
<evidence type="ECO:0000313" key="2">
    <source>
        <dbReference type="EMBL" id="ACL75242.1"/>
    </source>
</evidence>
<dbReference type="STRING" id="394503.Ccel_0870"/>
<proteinExistence type="predicted"/>
<dbReference type="HOGENOM" id="CLU_1038070_0_0_9"/>
<evidence type="ECO:0000313" key="3">
    <source>
        <dbReference type="Proteomes" id="UP000001349"/>
    </source>
</evidence>
<dbReference type="eggNOG" id="COG2267">
    <property type="taxonomic scope" value="Bacteria"/>
</dbReference>
<dbReference type="EMBL" id="CP001348">
    <property type="protein sequence ID" value="ACL75242.1"/>
    <property type="molecule type" value="Genomic_DNA"/>
</dbReference>
<protein>
    <submittedName>
        <fullName evidence="2">Alpha/beta hydrolase fold protein</fullName>
    </submittedName>
</protein>
<dbReference type="InterPro" id="IPR000073">
    <property type="entry name" value="AB_hydrolase_1"/>
</dbReference>
<dbReference type="KEGG" id="cce:Ccel_0870"/>
<dbReference type="Proteomes" id="UP000001349">
    <property type="component" value="Chromosome"/>
</dbReference>
<dbReference type="Pfam" id="PF00561">
    <property type="entry name" value="Abhydrolase_1"/>
    <property type="match status" value="1"/>
</dbReference>
<reference evidence="2 3" key="1">
    <citation type="submission" date="2009-01" db="EMBL/GenBank/DDBJ databases">
        <title>Complete sequence of Clostridium cellulolyticum H10.</title>
        <authorList>
            <consortium name="US DOE Joint Genome Institute"/>
            <person name="Lucas S."/>
            <person name="Copeland A."/>
            <person name="Lapidus A."/>
            <person name="Glavina del Rio T."/>
            <person name="Dalin E."/>
            <person name="Tice H."/>
            <person name="Bruce D."/>
            <person name="Goodwin L."/>
            <person name="Pitluck S."/>
            <person name="Chertkov O."/>
            <person name="Saunders E."/>
            <person name="Brettin T."/>
            <person name="Detter J.C."/>
            <person name="Han C."/>
            <person name="Larimer F."/>
            <person name="Land M."/>
            <person name="Hauser L."/>
            <person name="Kyrpides N."/>
            <person name="Ivanova N."/>
            <person name="Zhou J."/>
            <person name="Richardson P."/>
        </authorList>
    </citation>
    <scope>NUCLEOTIDE SEQUENCE [LARGE SCALE GENOMIC DNA]</scope>
    <source>
        <strain evidence="3">ATCC 35319 / DSM 5812 / JCM 6584 / H10</strain>
    </source>
</reference>
<dbReference type="GO" id="GO:0016020">
    <property type="term" value="C:membrane"/>
    <property type="evidence" value="ECO:0007669"/>
    <property type="project" value="TreeGrafter"/>
</dbReference>
<keyword evidence="3" id="KW-1185">Reference proteome</keyword>
<sequence length="248" mass="29176">MNDLLFLNGMYKGKESWIKQIRSKKLKENYRMIFMDYPEFGTTEVHKEYMHVVMENIYSLLQKQNIEKINLIGYSIGGVFASWFASLYPEKINSLVLINSGFYLSTYMKVIIRQSLKLLQSEIDFSMIYPYISVWNYSEEYLEKIIELPNYINPYYDGYKVNRNVLSGLLHIADRLENYKGCIEKIRCPVLVIGAENDSVLPFERQLKLFKNRSGFEVKIVSGSSHSAIYENSNEVNAYIQEFLDRYN</sequence>
<accession>B8I8K9</accession>
<dbReference type="PANTHER" id="PTHR43798:SF33">
    <property type="entry name" value="HYDROLASE, PUTATIVE (AFU_ORTHOLOGUE AFUA_2G14860)-RELATED"/>
    <property type="match status" value="1"/>
</dbReference>
<feature type="domain" description="AB hydrolase-1" evidence="1">
    <location>
        <begin position="4"/>
        <end position="105"/>
    </location>
</feature>
<dbReference type="Gene3D" id="3.40.50.1820">
    <property type="entry name" value="alpha/beta hydrolase"/>
    <property type="match status" value="1"/>
</dbReference>
<dbReference type="SUPFAM" id="SSF53474">
    <property type="entry name" value="alpha/beta-Hydrolases"/>
    <property type="match status" value="1"/>
</dbReference>
<keyword evidence="2" id="KW-0378">Hydrolase</keyword>
<organism evidence="2 3">
    <name type="scientific">Ruminiclostridium cellulolyticum (strain ATCC 35319 / DSM 5812 / JCM 6584 / H10)</name>
    <name type="common">Clostridium cellulolyticum</name>
    <dbReference type="NCBI Taxonomy" id="394503"/>
    <lineage>
        <taxon>Bacteria</taxon>
        <taxon>Bacillati</taxon>
        <taxon>Bacillota</taxon>
        <taxon>Clostridia</taxon>
        <taxon>Eubacteriales</taxon>
        <taxon>Oscillospiraceae</taxon>
        <taxon>Ruminiclostridium</taxon>
    </lineage>
</organism>
<dbReference type="GO" id="GO:0016787">
    <property type="term" value="F:hydrolase activity"/>
    <property type="evidence" value="ECO:0007669"/>
    <property type="project" value="UniProtKB-KW"/>
</dbReference>
<evidence type="ECO:0000259" key="1">
    <source>
        <dbReference type="Pfam" id="PF00561"/>
    </source>
</evidence>
<dbReference type="PRINTS" id="PR00111">
    <property type="entry name" value="ABHYDROLASE"/>
</dbReference>
<dbReference type="RefSeq" id="WP_015924402.1">
    <property type="nucleotide sequence ID" value="NC_011898.1"/>
</dbReference>